<dbReference type="AlphaFoldDB" id="A0A1G6J917"/>
<proteinExistence type="predicted"/>
<reference evidence="2" key="1">
    <citation type="submission" date="2016-09" db="EMBL/GenBank/DDBJ databases">
        <authorList>
            <person name="Varghese N."/>
            <person name="Submissions S."/>
        </authorList>
    </citation>
    <scope>NUCLEOTIDE SEQUENCE [LARGE SCALE GENOMIC DNA]</scope>
    <source>
        <strain evidence="2">ANC 3699</strain>
    </source>
</reference>
<dbReference type="Proteomes" id="UP000242317">
    <property type="component" value="Unassembled WGS sequence"/>
</dbReference>
<protein>
    <submittedName>
        <fullName evidence="1">Uncharacterized protein</fullName>
    </submittedName>
</protein>
<organism evidence="1 2">
    <name type="scientific">Acinetobacter marinus</name>
    <dbReference type="NCBI Taxonomy" id="281375"/>
    <lineage>
        <taxon>Bacteria</taxon>
        <taxon>Pseudomonadati</taxon>
        <taxon>Pseudomonadota</taxon>
        <taxon>Gammaproteobacteria</taxon>
        <taxon>Moraxellales</taxon>
        <taxon>Moraxellaceae</taxon>
        <taxon>Acinetobacter</taxon>
    </lineage>
</organism>
<accession>A0A1G6J917</accession>
<sequence>MNDQSTHIQIFVPLAFLKSAVMCAGDFDLDNTQPFRNEHVHFRDGHIVATNEHMMFYAPIKGLATDVKFSIPKIDVKQFIERAERQNLSAHKMISIHYNDAVKNGFLEVKKHLHCEVHFHDHLQLDKFNWQNPVELSNQVVDNDYPHFQAKYIQVIEDISKLFGTFCSSEITPTGARNPAKVDFLYSEMESPAYVLIMPRLHHSDSNKYCVEVYESPDDTEPTECDPAESLHHAINAVIRMRKDVKANLTLTADHASTCIQVARWTGDAESHHRDMFYNDAWFAEPLRDYKSLEGIREFIEKTGDIVGCIGADGATTIARTVEEAELFFAEHGEAGVTS</sequence>
<dbReference type="EMBL" id="FMYK01000003">
    <property type="protein sequence ID" value="SDC15288.1"/>
    <property type="molecule type" value="Genomic_DNA"/>
</dbReference>
<evidence type="ECO:0000313" key="2">
    <source>
        <dbReference type="Proteomes" id="UP000242317"/>
    </source>
</evidence>
<keyword evidence="2" id="KW-1185">Reference proteome</keyword>
<evidence type="ECO:0000313" key="1">
    <source>
        <dbReference type="EMBL" id="SDC15288.1"/>
    </source>
</evidence>
<gene>
    <name evidence="1" type="ORF">SAMN05421749_103281</name>
</gene>
<name>A0A1G6J917_9GAMM</name>
<dbReference type="RefSeq" id="WP_092618146.1">
    <property type="nucleotide sequence ID" value="NZ_FMYK01000003.1"/>
</dbReference>
<dbReference type="OrthoDB" id="6684064at2"/>